<organism evidence="1 2">
    <name type="scientific">Mesorhabditis belari</name>
    <dbReference type="NCBI Taxonomy" id="2138241"/>
    <lineage>
        <taxon>Eukaryota</taxon>
        <taxon>Metazoa</taxon>
        <taxon>Ecdysozoa</taxon>
        <taxon>Nematoda</taxon>
        <taxon>Chromadorea</taxon>
        <taxon>Rhabditida</taxon>
        <taxon>Rhabditina</taxon>
        <taxon>Rhabditomorpha</taxon>
        <taxon>Rhabditoidea</taxon>
        <taxon>Rhabditidae</taxon>
        <taxon>Mesorhabditinae</taxon>
        <taxon>Mesorhabditis</taxon>
    </lineage>
</organism>
<name>A0AAF3F6L5_9BILA</name>
<dbReference type="WBParaSite" id="MBELARI_LOCUS2512">
    <property type="protein sequence ID" value="MBELARI_LOCUS2512"/>
    <property type="gene ID" value="MBELARI_LOCUS2512"/>
</dbReference>
<sequence length="62" mass="7470">EPHYDEVENHHHETQINPAFEEFHPTEVKIRAETHLLTELVPVAERRALSSQLKRWVLERIY</sequence>
<protein>
    <submittedName>
        <fullName evidence="2">Uncharacterized protein</fullName>
    </submittedName>
</protein>
<reference evidence="2" key="1">
    <citation type="submission" date="2024-02" db="UniProtKB">
        <authorList>
            <consortium name="WormBaseParasite"/>
        </authorList>
    </citation>
    <scope>IDENTIFICATION</scope>
</reference>
<accession>A0AAF3F6L5</accession>
<evidence type="ECO:0000313" key="1">
    <source>
        <dbReference type="Proteomes" id="UP000887575"/>
    </source>
</evidence>
<evidence type="ECO:0000313" key="2">
    <source>
        <dbReference type="WBParaSite" id="MBELARI_LOCUS2512"/>
    </source>
</evidence>
<proteinExistence type="predicted"/>
<dbReference type="AlphaFoldDB" id="A0AAF3F6L5"/>
<keyword evidence="1" id="KW-1185">Reference proteome</keyword>
<dbReference type="Proteomes" id="UP000887575">
    <property type="component" value="Unassembled WGS sequence"/>
</dbReference>